<keyword evidence="1" id="KW-0472">Membrane</keyword>
<evidence type="ECO:0000313" key="3">
    <source>
        <dbReference type="Proteomes" id="UP000280955"/>
    </source>
</evidence>
<gene>
    <name evidence="2" type="ORF">BDD30_3754</name>
</gene>
<name>A0ABX9SJW3_9GAMM</name>
<accession>A0ABX9SJW3</accession>
<proteinExistence type="predicted"/>
<reference evidence="2 3" key="1">
    <citation type="submission" date="2018-10" db="EMBL/GenBank/DDBJ databases">
        <title>Genomic Encyclopedia of Archaeal and Bacterial Type Strains, Phase II (KMG-II): from individual species to whole genera.</title>
        <authorList>
            <person name="Goeker M."/>
        </authorList>
    </citation>
    <scope>NUCLEOTIDE SEQUENCE [LARGE SCALE GENOMIC DNA]</scope>
    <source>
        <strain evidence="2 3">DSM 15149</strain>
    </source>
</reference>
<keyword evidence="1" id="KW-0812">Transmembrane</keyword>
<comment type="caution">
    <text evidence="2">The sequence shown here is derived from an EMBL/GenBank/DDBJ whole genome shotgun (WGS) entry which is preliminary data.</text>
</comment>
<dbReference type="Proteomes" id="UP000280955">
    <property type="component" value="Unassembled WGS sequence"/>
</dbReference>
<keyword evidence="3" id="KW-1185">Reference proteome</keyword>
<evidence type="ECO:0000256" key="1">
    <source>
        <dbReference type="SAM" id="Phobius"/>
    </source>
</evidence>
<protein>
    <submittedName>
        <fullName evidence="2">Uncharacterized protein</fullName>
    </submittedName>
</protein>
<sequence length="127" mass="14777">MEVIKNIPKKSYNIYTLHLSSCCFVGYVHAPQSHSYLCSRGFAPLPSRCILKSIGYIPNGFSIFTLPILNYTYESSILSTRRTSAWPLFNEYQRGLTFNNSYHLVWSILWMFVQVVIVPFMIQLLRK</sequence>
<keyword evidence="1" id="KW-1133">Transmembrane helix</keyword>
<dbReference type="EMBL" id="RBLJ01000004">
    <property type="protein sequence ID" value="RKS57113.1"/>
    <property type="molecule type" value="Genomic_DNA"/>
</dbReference>
<evidence type="ECO:0000313" key="2">
    <source>
        <dbReference type="EMBL" id="RKS57113.1"/>
    </source>
</evidence>
<feature type="transmembrane region" description="Helical" evidence="1">
    <location>
        <begin position="104"/>
        <end position="125"/>
    </location>
</feature>
<organism evidence="2 3">
    <name type="scientific">Photorhabdus asymbiotica</name>
    <dbReference type="NCBI Taxonomy" id="291112"/>
    <lineage>
        <taxon>Bacteria</taxon>
        <taxon>Pseudomonadati</taxon>
        <taxon>Pseudomonadota</taxon>
        <taxon>Gammaproteobacteria</taxon>
        <taxon>Enterobacterales</taxon>
        <taxon>Morganellaceae</taxon>
        <taxon>Photorhabdus</taxon>
    </lineage>
</organism>